<dbReference type="EMBL" id="CP062310">
    <property type="protein sequence ID" value="QOJ78462.1"/>
    <property type="molecule type" value="Genomic_DNA"/>
</dbReference>
<evidence type="ECO:0000313" key="1">
    <source>
        <dbReference type="EMBL" id="QOJ78462.1"/>
    </source>
</evidence>
<dbReference type="Proteomes" id="UP000594121">
    <property type="component" value="Chromosome"/>
</dbReference>
<name>A0A7L9FGM7_9CREN</name>
<dbReference type="InterPro" id="IPR002763">
    <property type="entry name" value="DUF72"/>
</dbReference>
<dbReference type="PANTHER" id="PTHR30348">
    <property type="entry name" value="UNCHARACTERIZED PROTEIN YECE"/>
    <property type="match status" value="1"/>
</dbReference>
<keyword evidence="2" id="KW-1185">Reference proteome</keyword>
<sequence length="246" mass="28788">MVLLAQIRLKLYVGSSGWVYSWNPDGLEWYARESGFNAVELNMSFYSFPRQSTVVKWLEESGGLRWAVKVHRSITHIRRLNERAVPLWEKFRKVFAPLEERIDFYLFQLPPSATFTGEMKDRLRAFARLCDKIAVEPRHASWFREEVVAFFQENSIYFVTPDSPLFEGLPKLGAVNVNGVVYVRMHGRLVWYNYGYLDEELEEVARKVVEAGPERAYIFFNNNHDMLGDGRRIIEIFSEKYGVKLA</sequence>
<dbReference type="InParanoid" id="A0A7L9FGM7"/>
<dbReference type="GeneID" id="59149594"/>
<dbReference type="Pfam" id="PF01904">
    <property type="entry name" value="DUF72"/>
    <property type="match status" value="1"/>
</dbReference>
<evidence type="ECO:0000313" key="2">
    <source>
        <dbReference type="Proteomes" id="UP000594121"/>
    </source>
</evidence>
<dbReference type="PANTHER" id="PTHR30348:SF4">
    <property type="entry name" value="DUF72 DOMAIN-CONTAINING PROTEIN"/>
    <property type="match status" value="1"/>
</dbReference>
<protein>
    <submittedName>
        <fullName evidence="1">DUF72 domain-containing protein</fullName>
    </submittedName>
</protein>
<dbReference type="InterPro" id="IPR036520">
    <property type="entry name" value="UPF0759_sf"/>
</dbReference>
<proteinExistence type="predicted"/>
<dbReference type="Gene3D" id="3.20.20.410">
    <property type="entry name" value="Protein of unknown function UPF0759"/>
    <property type="match status" value="1"/>
</dbReference>
<dbReference type="RefSeq" id="WP_192818434.1">
    <property type="nucleotide sequence ID" value="NZ_CP062310.1"/>
</dbReference>
<accession>A0A7L9FGM7</accession>
<gene>
    <name evidence="1" type="ORF">IG193_06820</name>
</gene>
<reference evidence="1 2" key="1">
    <citation type="submission" date="2020-10" db="EMBL/GenBank/DDBJ databases">
        <title>Thermofilum lucidum 3507LT sp. nov. a novel member of Thermofilaceae family isolated from Chile hot spring, and proposal of description order Thermofilales.</title>
        <authorList>
            <person name="Zayulina K.S."/>
            <person name="Elcheninov A.G."/>
            <person name="Toshchakov S.V."/>
            <person name="Kublanov I.V."/>
        </authorList>
    </citation>
    <scope>NUCLEOTIDE SEQUENCE [LARGE SCALE GENOMIC DNA]</scope>
    <source>
        <strain evidence="1 2">3507LT</strain>
    </source>
</reference>
<dbReference type="AlphaFoldDB" id="A0A7L9FGM7"/>
<organism evidence="1 2">
    <name type="scientific">Infirmifilum lucidum</name>
    <dbReference type="NCBI Taxonomy" id="2776706"/>
    <lineage>
        <taxon>Archaea</taxon>
        <taxon>Thermoproteota</taxon>
        <taxon>Thermoprotei</taxon>
        <taxon>Thermofilales</taxon>
        <taxon>Thermofilaceae</taxon>
        <taxon>Infirmifilum</taxon>
    </lineage>
</organism>
<dbReference type="KEGG" id="thel:IG193_06820"/>
<dbReference type="SUPFAM" id="SSF117396">
    <property type="entry name" value="TM1631-like"/>
    <property type="match status" value="1"/>
</dbReference>